<protein>
    <submittedName>
        <fullName evidence="1">Uncharacterized protein</fullName>
    </submittedName>
</protein>
<evidence type="ECO:0000313" key="1">
    <source>
        <dbReference type="EMBL" id="SVC71167.1"/>
    </source>
</evidence>
<gene>
    <name evidence="1" type="ORF">METZ01_LOCUS324021</name>
</gene>
<organism evidence="1">
    <name type="scientific">marine metagenome</name>
    <dbReference type="NCBI Taxonomy" id="408172"/>
    <lineage>
        <taxon>unclassified sequences</taxon>
        <taxon>metagenomes</taxon>
        <taxon>ecological metagenomes</taxon>
    </lineage>
</organism>
<reference evidence="1" key="1">
    <citation type="submission" date="2018-05" db="EMBL/GenBank/DDBJ databases">
        <authorList>
            <person name="Lanie J.A."/>
            <person name="Ng W.-L."/>
            <person name="Kazmierczak K.M."/>
            <person name="Andrzejewski T.M."/>
            <person name="Davidsen T.M."/>
            <person name="Wayne K.J."/>
            <person name="Tettelin H."/>
            <person name="Glass J.I."/>
            <person name="Rusch D."/>
            <person name="Podicherti R."/>
            <person name="Tsui H.-C.T."/>
            <person name="Winkler M.E."/>
        </authorList>
    </citation>
    <scope>NUCLEOTIDE SEQUENCE</scope>
</reference>
<accession>A0A382PE87</accession>
<feature type="non-terminal residue" evidence="1">
    <location>
        <position position="1"/>
    </location>
</feature>
<name>A0A382PE87_9ZZZZ</name>
<sequence length="221" mass="23848">VKKLIKYLTSLSLVILLFPMSAISGEIIEAECSADGNSALFLIDTDGGKQVIAGSEADVRFTKNKVILTAEKSQVIIDFESGQLFIDSEKTADCKFSNLEALGMESTVNADADAEVKVTEPQESKAYETICGLDSWNDDMIIVPTIISGPFSLDDFGDDGNIGVEVLVDGNGNQARFSGIVEYEKVGNRLELDGDEIETTVTKVQFQEHFGLFPTVTCNAG</sequence>
<proteinExistence type="predicted"/>
<dbReference type="EMBL" id="UINC01106474">
    <property type="protein sequence ID" value="SVC71167.1"/>
    <property type="molecule type" value="Genomic_DNA"/>
</dbReference>
<dbReference type="AlphaFoldDB" id="A0A382PE87"/>